<dbReference type="EMBL" id="JAJSOW010000100">
    <property type="protein sequence ID" value="KAI9187413.1"/>
    <property type="molecule type" value="Genomic_DNA"/>
</dbReference>
<evidence type="ECO:0000259" key="5">
    <source>
        <dbReference type="Pfam" id="PF02631"/>
    </source>
</evidence>
<reference evidence="6" key="2">
    <citation type="submission" date="2023-02" db="EMBL/GenBank/DDBJ databases">
        <authorList>
            <person name="Swenson N.G."/>
            <person name="Wegrzyn J.L."/>
            <person name="Mcevoy S.L."/>
        </authorList>
    </citation>
    <scope>NUCLEOTIDE SEQUENCE</scope>
    <source>
        <strain evidence="6">91603</strain>
        <tissue evidence="6">Leaf</tissue>
    </source>
</reference>
<proteinExistence type="inferred from homology"/>
<comment type="similarity">
    <text evidence="2">Belongs to the RecX family.</text>
</comment>
<dbReference type="GO" id="GO:0005737">
    <property type="term" value="C:cytoplasm"/>
    <property type="evidence" value="ECO:0007669"/>
    <property type="project" value="UniProtKB-SubCell"/>
</dbReference>
<evidence type="ECO:0000256" key="1">
    <source>
        <dbReference type="ARBA" id="ARBA00004496"/>
    </source>
</evidence>
<dbReference type="InterPro" id="IPR003783">
    <property type="entry name" value="Regulatory_RecX"/>
</dbReference>
<dbReference type="Gene3D" id="1.10.10.10">
    <property type="entry name" value="Winged helix-like DNA-binding domain superfamily/Winged helix DNA-binding domain"/>
    <property type="match status" value="2"/>
</dbReference>
<dbReference type="Pfam" id="PF02631">
    <property type="entry name" value="RecX_HTH2"/>
    <property type="match status" value="1"/>
</dbReference>
<gene>
    <name evidence="6" type="ORF">LWI28_027865</name>
</gene>
<keyword evidence="4" id="KW-0963">Cytoplasm</keyword>
<organism evidence="6 7">
    <name type="scientific">Acer negundo</name>
    <name type="common">Box elder</name>
    <dbReference type="NCBI Taxonomy" id="4023"/>
    <lineage>
        <taxon>Eukaryota</taxon>
        <taxon>Viridiplantae</taxon>
        <taxon>Streptophyta</taxon>
        <taxon>Embryophyta</taxon>
        <taxon>Tracheophyta</taxon>
        <taxon>Spermatophyta</taxon>
        <taxon>Magnoliopsida</taxon>
        <taxon>eudicotyledons</taxon>
        <taxon>Gunneridae</taxon>
        <taxon>Pentapetalae</taxon>
        <taxon>rosids</taxon>
        <taxon>malvids</taxon>
        <taxon>Sapindales</taxon>
        <taxon>Sapindaceae</taxon>
        <taxon>Hippocastanoideae</taxon>
        <taxon>Acereae</taxon>
        <taxon>Acer</taxon>
    </lineage>
</organism>
<accession>A0AAD5NYI5</accession>
<comment type="caution">
    <text evidence="6">The sequence shown here is derived from an EMBL/GenBank/DDBJ whole genome shotgun (WGS) entry which is preliminary data.</text>
</comment>
<sequence>MALLAGNIGLKISGRPQFRVFLIPWVRKNNGILCLKGRDYCLSVPVRYVPKTPRRIKESEDKFPRKSLERNELAKSLDTSDELRNEVVKNGGRGVKGSAVIVEKLRNRNEISSKNNLLFDDEAKQVAKLRNQNRNEISSKNNLLFDNEAKQVEKLQNLNRKEISSKNNVLFDDDAKQVEKLRNQNQNEISSMNNLLFDDDAKKEFEEVKCDSEVAELGLMVELGEVNEESEEMEIPRENNIHEQKVVVAGKSTKDAENLAIKLLAKRAFTAVELRKKLIGKRFLPDTVEAVLKDFQSRGLINDSLYAETYSRSRWSSSTWGPRRIKQALFNKGIQNTDAEKAVKLVFKDAESDDDQESKLGMSKLSMDHLFVQASKQWLRSQDAPKETRKVRIVRWLQYRGFNWGVTNFILKRLESQYPA</sequence>
<evidence type="ECO:0000256" key="4">
    <source>
        <dbReference type="ARBA" id="ARBA00022490"/>
    </source>
</evidence>
<dbReference type="InterPro" id="IPR053924">
    <property type="entry name" value="RecX_HTH_2nd"/>
</dbReference>
<dbReference type="PANTHER" id="PTHR33602:SF1">
    <property type="entry name" value="REGULATORY PROTEIN RECX FAMILY PROTEIN"/>
    <property type="match status" value="1"/>
</dbReference>
<dbReference type="InterPro" id="IPR036388">
    <property type="entry name" value="WH-like_DNA-bd_sf"/>
</dbReference>
<dbReference type="PANTHER" id="PTHR33602">
    <property type="entry name" value="REGULATORY PROTEIN RECX FAMILY PROTEIN"/>
    <property type="match status" value="1"/>
</dbReference>
<evidence type="ECO:0000313" key="6">
    <source>
        <dbReference type="EMBL" id="KAI9187413.1"/>
    </source>
</evidence>
<reference evidence="6" key="1">
    <citation type="journal article" date="2022" name="Plant J.">
        <title>Strategies of tolerance reflected in two North American maple genomes.</title>
        <authorList>
            <person name="McEvoy S.L."/>
            <person name="Sezen U.U."/>
            <person name="Trouern-Trend A."/>
            <person name="McMahon S.M."/>
            <person name="Schaberg P.G."/>
            <person name="Yang J."/>
            <person name="Wegrzyn J.L."/>
            <person name="Swenson N.G."/>
        </authorList>
    </citation>
    <scope>NUCLEOTIDE SEQUENCE</scope>
    <source>
        <strain evidence="6">91603</strain>
    </source>
</reference>
<evidence type="ECO:0000256" key="2">
    <source>
        <dbReference type="ARBA" id="ARBA00009695"/>
    </source>
</evidence>
<dbReference type="GO" id="GO:0006282">
    <property type="term" value="P:regulation of DNA repair"/>
    <property type="evidence" value="ECO:0007669"/>
    <property type="project" value="InterPro"/>
</dbReference>
<evidence type="ECO:0000313" key="7">
    <source>
        <dbReference type="Proteomes" id="UP001064489"/>
    </source>
</evidence>
<dbReference type="HAMAP" id="MF_01114">
    <property type="entry name" value="RecX"/>
    <property type="match status" value="1"/>
</dbReference>
<name>A0AAD5NYI5_ACENE</name>
<dbReference type="Proteomes" id="UP001064489">
    <property type="component" value="Chromosome 3"/>
</dbReference>
<protein>
    <recommendedName>
        <fullName evidence="3">Regulatory protein RecX</fullName>
    </recommendedName>
</protein>
<comment type="subcellular location">
    <subcellularLocation>
        <location evidence="1">Cytoplasm</location>
    </subcellularLocation>
</comment>
<dbReference type="AlphaFoldDB" id="A0AAD5NYI5"/>
<feature type="domain" description="RecX second three-helical" evidence="5">
    <location>
        <begin position="302"/>
        <end position="342"/>
    </location>
</feature>
<evidence type="ECO:0000256" key="3">
    <source>
        <dbReference type="ARBA" id="ARBA00018111"/>
    </source>
</evidence>
<keyword evidence="7" id="KW-1185">Reference proteome</keyword>